<reference evidence="1 2" key="1">
    <citation type="journal article" date="2019" name="Int. J. Syst. Evol. Microbiol.">
        <title>The Global Catalogue of Microorganisms (GCM) 10K type strain sequencing project: providing services to taxonomists for standard genome sequencing and annotation.</title>
        <authorList>
            <consortium name="The Broad Institute Genomics Platform"/>
            <consortium name="The Broad Institute Genome Sequencing Center for Infectious Disease"/>
            <person name="Wu L."/>
            <person name="Ma J."/>
        </authorList>
    </citation>
    <scope>NUCLEOTIDE SEQUENCE [LARGE SCALE GENOMIC DNA]</scope>
    <source>
        <strain evidence="1 2">CGMCC 1.12689</strain>
    </source>
</reference>
<dbReference type="EMBL" id="JBHUDB010000002">
    <property type="protein sequence ID" value="MFD1570262.1"/>
    <property type="molecule type" value="Genomic_DNA"/>
</dbReference>
<accession>A0ABD6BYZ9</accession>
<comment type="caution">
    <text evidence="1">The sequence shown here is derived from an EMBL/GenBank/DDBJ whole genome shotgun (WGS) entry which is preliminary data.</text>
</comment>
<sequence>MPRPPTVSDDDIVDAIREHEDAVLSTSEVADELSLKRRGTLNRLKDLHDEGRIESKTFQDRFAVWWIPHDADAPESGDR</sequence>
<dbReference type="RefSeq" id="WP_256418073.1">
    <property type="nucleotide sequence ID" value="NZ_JANHDL010000004.1"/>
</dbReference>
<dbReference type="InterPro" id="IPR036390">
    <property type="entry name" value="WH_DNA-bd_sf"/>
</dbReference>
<evidence type="ECO:0000313" key="1">
    <source>
        <dbReference type="EMBL" id="MFD1570262.1"/>
    </source>
</evidence>
<dbReference type="SUPFAM" id="SSF46785">
    <property type="entry name" value="Winged helix' DNA-binding domain"/>
    <property type="match status" value="1"/>
</dbReference>
<gene>
    <name evidence="1" type="ORF">ACFR9T_06625</name>
</gene>
<dbReference type="AlphaFoldDB" id="A0ABD6BYZ9"/>
<keyword evidence="2" id="KW-1185">Reference proteome</keyword>
<evidence type="ECO:0000313" key="2">
    <source>
        <dbReference type="Proteomes" id="UP001597185"/>
    </source>
</evidence>
<protein>
    <submittedName>
        <fullName evidence="1">Uncharacterized protein</fullName>
    </submittedName>
</protein>
<dbReference type="Proteomes" id="UP001597185">
    <property type="component" value="Unassembled WGS sequence"/>
</dbReference>
<organism evidence="1 2">
    <name type="scientific">Halorubrum laminariae</name>
    <dbReference type="NCBI Taxonomy" id="1433523"/>
    <lineage>
        <taxon>Archaea</taxon>
        <taxon>Methanobacteriati</taxon>
        <taxon>Methanobacteriota</taxon>
        <taxon>Stenosarchaea group</taxon>
        <taxon>Halobacteria</taxon>
        <taxon>Halobacteriales</taxon>
        <taxon>Haloferacaceae</taxon>
        <taxon>Halorubrum</taxon>
    </lineage>
</organism>
<name>A0ABD6BYZ9_9EURY</name>
<proteinExistence type="predicted"/>